<dbReference type="PANTHER" id="PTHR11804:SF79">
    <property type="entry name" value="MITOCHONDRIAL INTERMEDIATE PEPTIDASE"/>
    <property type="match status" value="1"/>
</dbReference>
<sequence length="798" mass="86744">MNVGRSLRARWLATPASFATGEAEADTRELRALFDAPRPPPHQPVAGPSSSSSGASNGLFGSPSLTSPQSFLDLAQRTLVRAQLLVSRIADAPAHGEAEMRRVVRNLDRLSDLLCGVIDCAELVRNAHPDPAWVDAANAAYEHLCGYMNVLNTHTGLYTVLDKVISTPALRDSLSPEALAVAMVFLRDFEKSGIHLPSAARSQFVQLSDDILVLGRHFLQGQPAAGGQAASEEEAEEEAAAASVEMPVELLQGTPAPILDALVASSPGGGSKVLQLQPGSWELQAISKYSPNEAARLIAYRALNRGAKTQVKTLEALLRKRAQLAQLTGNESFAAMTLTDKMARNPANVDGFLGSLAAHHRPRAERTLADLRALKQDNGEVTAWDRDYLAEQHLRTLGRSSLASLPISPFFSVGTVFAGLSRLFENLYGIRLRASPVAEGEVWSKDVTRMDVVEEDSGVIGTIYADLYARPGKPPSAAHYTVRCSRRTDDDDALADYTYGSLDEGRQRLTVEQGEGQGLARALQVPTTVDRASGHAYQLPVVVLLCDFVRPSLQTGPSLLSWHEVETLFHEMGHAIHSMIGRTEYHNVSGTRCATDFVELPSILMEHFVSSPEVVGLMARHHQTDAALPYHHLTNHLRLAKSLEALDTHHQILLASLDQLYHSPLALQDDFDSTDVVHDLEARVGLVRAAPRAQDAGSGGIAWQANFGHLFGYGATYYSYLFDRAIAARVWARVFGGGKDALSREQGERFKTGVLQFGGGRDPWELLSATLADDEIARGDHRAMQEVGRWGISDLAQR</sequence>
<evidence type="ECO:0000256" key="11">
    <source>
        <dbReference type="ARBA" id="ARBA00023128"/>
    </source>
</evidence>
<keyword evidence="17" id="KW-1185">Reference proteome</keyword>
<protein>
    <recommendedName>
        <fullName evidence="4">mitochondrial intermediate peptidase</fullName>
        <ecNumber evidence="4">3.4.24.59</ecNumber>
    </recommendedName>
</protein>
<dbReference type="STRING" id="215250.A0A316YC82"/>
<dbReference type="InterPro" id="IPR001567">
    <property type="entry name" value="Pept_M3A_M3B_dom"/>
</dbReference>
<dbReference type="InterPro" id="IPR045090">
    <property type="entry name" value="Pept_M3A_M3B"/>
</dbReference>
<keyword evidence="10 13" id="KW-0482">Metalloprotease</keyword>
<dbReference type="FunFam" id="3.40.390.10:FF:000055">
    <property type="entry name" value="Related to mitochondrial intermediate peptidase"/>
    <property type="match status" value="1"/>
</dbReference>
<feature type="domain" description="Peptidase M3A/M3B catalytic" evidence="15">
    <location>
        <begin position="288"/>
        <end position="785"/>
    </location>
</feature>
<dbReference type="Pfam" id="PF01432">
    <property type="entry name" value="Peptidase_M3"/>
    <property type="match status" value="1"/>
</dbReference>
<evidence type="ECO:0000256" key="13">
    <source>
        <dbReference type="RuleBase" id="RU003435"/>
    </source>
</evidence>
<comment type="similarity">
    <text evidence="3 13">Belongs to the peptidase M3 family.</text>
</comment>
<comment type="subcellular location">
    <subcellularLocation>
        <location evidence="2">Mitochondrion matrix</location>
    </subcellularLocation>
</comment>
<name>A0A316YC82_9BASI</name>
<keyword evidence="8 13" id="KW-0862">Zinc</keyword>
<dbReference type="InParanoid" id="A0A316YC82"/>
<dbReference type="GO" id="GO:0006518">
    <property type="term" value="P:peptide metabolic process"/>
    <property type="evidence" value="ECO:0007669"/>
    <property type="project" value="TreeGrafter"/>
</dbReference>
<evidence type="ECO:0000256" key="5">
    <source>
        <dbReference type="ARBA" id="ARBA00022670"/>
    </source>
</evidence>
<dbReference type="CDD" id="cd06457">
    <property type="entry name" value="M3A_MIP"/>
    <property type="match status" value="1"/>
</dbReference>
<evidence type="ECO:0000256" key="6">
    <source>
        <dbReference type="ARBA" id="ARBA00022723"/>
    </source>
</evidence>
<evidence type="ECO:0000313" key="16">
    <source>
        <dbReference type="EMBL" id="PWN87126.1"/>
    </source>
</evidence>
<evidence type="ECO:0000256" key="3">
    <source>
        <dbReference type="ARBA" id="ARBA00006040"/>
    </source>
</evidence>
<keyword evidence="7 13" id="KW-0378">Hydrolase</keyword>
<evidence type="ECO:0000256" key="1">
    <source>
        <dbReference type="ARBA" id="ARBA00000436"/>
    </source>
</evidence>
<organism evidence="16 17">
    <name type="scientific">Acaromyces ingoldii</name>
    <dbReference type="NCBI Taxonomy" id="215250"/>
    <lineage>
        <taxon>Eukaryota</taxon>
        <taxon>Fungi</taxon>
        <taxon>Dikarya</taxon>
        <taxon>Basidiomycota</taxon>
        <taxon>Ustilaginomycotina</taxon>
        <taxon>Exobasidiomycetes</taxon>
        <taxon>Exobasidiales</taxon>
        <taxon>Cryptobasidiaceae</taxon>
        <taxon>Acaromyces</taxon>
    </lineage>
</organism>
<evidence type="ECO:0000256" key="9">
    <source>
        <dbReference type="ARBA" id="ARBA00022946"/>
    </source>
</evidence>
<comment type="function">
    <text evidence="12">Cleaves proteins, imported into the mitochondrion, to their mature size. While most mitochondrial precursor proteins are processed to the mature form in one step by mitochondrial processing peptidase (MPP), the sequential cleavage by MIP of an octapeptide after initial processing by MPP is a required step for a subgroup of nuclear-encoded precursor proteins destined for the matrix or the inner membrane.</text>
</comment>
<dbReference type="EMBL" id="KZ819641">
    <property type="protein sequence ID" value="PWN87126.1"/>
    <property type="molecule type" value="Genomic_DNA"/>
</dbReference>
<evidence type="ECO:0000256" key="14">
    <source>
        <dbReference type="SAM" id="MobiDB-lite"/>
    </source>
</evidence>
<evidence type="ECO:0000256" key="4">
    <source>
        <dbReference type="ARBA" id="ARBA00012441"/>
    </source>
</evidence>
<evidence type="ECO:0000256" key="12">
    <source>
        <dbReference type="ARBA" id="ARBA00025208"/>
    </source>
</evidence>
<dbReference type="Gene3D" id="1.10.1370.40">
    <property type="match status" value="2"/>
</dbReference>
<keyword evidence="11" id="KW-0496">Mitochondrion</keyword>
<comment type="cofactor">
    <cofactor evidence="13">
        <name>Zn(2+)</name>
        <dbReference type="ChEBI" id="CHEBI:29105"/>
    </cofactor>
    <text evidence="13">Binds 1 zinc ion.</text>
</comment>
<dbReference type="PANTHER" id="PTHR11804">
    <property type="entry name" value="PROTEASE M3 THIMET OLIGOPEPTIDASE-RELATED"/>
    <property type="match status" value="1"/>
</dbReference>
<evidence type="ECO:0000259" key="15">
    <source>
        <dbReference type="Pfam" id="PF01432"/>
    </source>
</evidence>
<dbReference type="GeneID" id="37045239"/>
<dbReference type="RefSeq" id="XP_025374324.1">
    <property type="nucleotide sequence ID" value="XM_025523323.1"/>
</dbReference>
<dbReference type="OrthoDB" id="17530at2759"/>
<dbReference type="SUPFAM" id="SSF55486">
    <property type="entry name" value="Metalloproteases ('zincins'), catalytic domain"/>
    <property type="match status" value="1"/>
</dbReference>
<keyword evidence="6 13" id="KW-0479">Metal-binding</keyword>
<evidence type="ECO:0000256" key="8">
    <source>
        <dbReference type="ARBA" id="ARBA00022833"/>
    </source>
</evidence>
<dbReference type="GO" id="GO:0046872">
    <property type="term" value="F:metal ion binding"/>
    <property type="evidence" value="ECO:0007669"/>
    <property type="project" value="UniProtKB-UniRule"/>
</dbReference>
<reference evidence="16 17" key="1">
    <citation type="journal article" date="2018" name="Mol. Biol. Evol.">
        <title>Broad Genomic Sampling Reveals a Smut Pathogenic Ancestry of the Fungal Clade Ustilaginomycotina.</title>
        <authorList>
            <person name="Kijpornyongpan T."/>
            <person name="Mondo S.J."/>
            <person name="Barry K."/>
            <person name="Sandor L."/>
            <person name="Lee J."/>
            <person name="Lipzen A."/>
            <person name="Pangilinan J."/>
            <person name="LaButti K."/>
            <person name="Hainaut M."/>
            <person name="Henrissat B."/>
            <person name="Grigoriev I.V."/>
            <person name="Spatafora J.W."/>
            <person name="Aime M.C."/>
        </authorList>
    </citation>
    <scope>NUCLEOTIDE SEQUENCE [LARGE SCALE GENOMIC DNA]</scope>
    <source>
        <strain evidence="16 17">MCA 4198</strain>
    </source>
</reference>
<dbReference type="InterPro" id="IPR033851">
    <property type="entry name" value="M3A_MIP"/>
</dbReference>
<proteinExistence type="inferred from homology"/>
<evidence type="ECO:0000256" key="7">
    <source>
        <dbReference type="ARBA" id="ARBA00022801"/>
    </source>
</evidence>
<evidence type="ECO:0000313" key="17">
    <source>
        <dbReference type="Proteomes" id="UP000245768"/>
    </source>
</evidence>
<accession>A0A316YC82</accession>
<keyword evidence="5 13" id="KW-0645">Protease</keyword>
<dbReference type="Proteomes" id="UP000245768">
    <property type="component" value="Unassembled WGS sequence"/>
</dbReference>
<dbReference type="FunCoup" id="A0A316YC82">
    <property type="interactions" value="319"/>
</dbReference>
<feature type="region of interest" description="Disordered" evidence="14">
    <location>
        <begin position="34"/>
        <end position="59"/>
    </location>
</feature>
<evidence type="ECO:0000256" key="10">
    <source>
        <dbReference type="ARBA" id="ARBA00023049"/>
    </source>
</evidence>
<dbReference type="GO" id="GO:0005759">
    <property type="term" value="C:mitochondrial matrix"/>
    <property type="evidence" value="ECO:0007669"/>
    <property type="project" value="UniProtKB-SubCell"/>
</dbReference>
<gene>
    <name evidence="16" type="ORF">FA10DRAFT_276514</name>
</gene>
<evidence type="ECO:0000256" key="2">
    <source>
        <dbReference type="ARBA" id="ARBA00004305"/>
    </source>
</evidence>
<dbReference type="GO" id="GO:0006627">
    <property type="term" value="P:protein processing involved in protein targeting to mitochondrion"/>
    <property type="evidence" value="ECO:0007669"/>
    <property type="project" value="TreeGrafter"/>
</dbReference>
<dbReference type="AlphaFoldDB" id="A0A316YC82"/>
<dbReference type="EC" id="3.4.24.59" evidence="4"/>
<comment type="catalytic activity">
    <reaction evidence="1">
        <text>Release of an N-terminal octapeptide as second stage of processing of some proteins imported into the mitochondrion.</text>
        <dbReference type="EC" id="3.4.24.59"/>
    </reaction>
</comment>
<keyword evidence="9" id="KW-0809">Transit peptide</keyword>
<dbReference type="GO" id="GO:0004222">
    <property type="term" value="F:metalloendopeptidase activity"/>
    <property type="evidence" value="ECO:0007669"/>
    <property type="project" value="UniProtKB-EC"/>
</dbReference>
<feature type="compositionally biased region" description="Low complexity" evidence="14">
    <location>
        <begin position="47"/>
        <end position="59"/>
    </location>
</feature>